<dbReference type="InterPro" id="IPR050721">
    <property type="entry name" value="Trk_Ktr_HKT_K-transport"/>
</dbReference>
<dbReference type="AlphaFoldDB" id="A0A9X1HVI5"/>
<dbReference type="SUPFAM" id="SSF116726">
    <property type="entry name" value="TrkA C-terminal domain-like"/>
    <property type="match status" value="2"/>
</dbReference>
<evidence type="ECO:0000256" key="4">
    <source>
        <dbReference type="ARBA" id="ARBA00022958"/>
    </source>
</evidence>
<dbReference type="NCBIfam" id="NF007031">
    <property type="entry name" value="PRK09496.1-2"/>
    <property type="match status" value="1"/>
</dbReference>
<evidence type="ECO:0000256" key="3">
    <source>
        <dbReference type="ARBA" id="ARBA00022538"/>
    </source>
</evidence>
<keyword evidence="3" id="KW-0633">Potassium transport</keyword>
<sequence>MRIIIAGAGDVGFHLAKLLSYEEQDIILIDRDAETLRQASSSIDVGTIKGNSTSYRVLEEADVKNADLLIAVTSSEETNLTTAIIGKHLGAKRTIARIENLEYLLDKEKLDLKELGIDEIISPESLAAREIKRLLKEVALTDTFDFDQGKLSLIGVIIDSSSKLMDHSLIELAKINPSHNFVTVAILRDNKTIIPHGDNRFREGDHAYFIAEPEGVDAVLELSGKEKKEIKNIMILGGSKVGYHAAKRLSRKFNVKLIERDKEKCFELADQLRNVMVINGDGRDVELLEEESIHEMDAFIAVTGNSETNIISCLVAKNHGVQKTVALVENIDYIHLSQNIGVDTMINKKLIAANFIFRYIRQGEVISLTSIHGVDAEILEFIVKAGSKITQREIKNLQFPKGAIIGGVVRNGEGHTTMGDFQFRPKDRAVVLCRPECIHQVEEFFK</sequence>
<dbReference type="Pfam" id="PF02080">
    <property type="entry name" value="TrkA_C"/>
    <property type="match status" value="2"/>
</dbReference>
<dbReference type="Gene3D" id="3.40.50.720">
    <property type="entry name" value="NAD(P)-binding Rossmann-like Domain"/>
    <property type="match status" value="2"/>
</dbReference>
<dbReference type="Pfam" id="PF02254">
    <property type="entry name" value="TrkA_N"/>
    <property type="match status" value="2"/>
</dbReference>
<feature type="domain" description="RCK N-terminal" evidence="7">
    <location>
        <begin position="1"/>
        <end position="121"/>
    </location>
</feature>
<comment type="caution">
    <text evidence="9">The sequence shown here is derived from an EMBL/GenBank/DDBJ whole genome shotgun (WGS) entry which is preliminary data.</text>
</comment>
<dbReference type="Proteomes" id="UP001139409">
    <property type="component" value="Unassembled WGS sequence"/>
</dbReference>
<dbReference type="Gene3D" id="3.30.70.1450">
    <property type="entry name" value="Regulator of K+ conductance, C-terminal domain"/>
    <property type="match status" value="2"/>
</dbReference>
<evidence type="ECO:0000313" key="10">
    <source>
        <dbReference type="Proteomes" id="UP001139409"/>
    </source>
</evidence>
<feature type="domain" description="RCK C-terminal" evidence="8">
    <location>
        <begin position="141"/>
        <end position="225"/>
    </location>
</feature>
<organism evidence="9 10">
    <name type="scientific">Fulvivirga sedimenti</name>
    <dbReference type="NCBI Taxonomy" id="2879465"/>
    <lineage>
        <taxon>Bacteria</taxon>
        <taxon>Pseudomonadati</taxon>
        <taxon>Bacteroidota</taxon>
        <taxon>Cytophagia</taxon>
        <taxon>Cytophagales</taxon>
        <taxon>Fulvivirgaceae</taxon>
        <taxon>Fulvivirga</taxon>
    </lineage>
</organism>
<keyword evidence="4" id="KW-0630">Potassium</keyword>
<protein>
    <recommendedName>
        <fullName evidence="1">Trk system potassium uptake protein TrkA</fullName>
    </recommendedName>
</protein>
<evidence type="ECO:0000256" key="2">
    <source>
        <dbReference type="ARBA" id="ARBA00022448"/>
    </source>
</evidence>
<dbReference type="InterPro" id="IPR036721">
    <property type="entry name" value="RCK_C_sf"/>
</dbReference>
<evidence type="ECO:0000256" key="6">
    <source>
        <dbReference type="ARBA" id="ARBA00023065"/>
    </source>
</evidence>
<keyword evidence="2" id="KW-0813">Transport</keyword>
<dbReference type="InterPro" id="IPR006037">
    <property type="entry name" value="RCK_C"/>
</dbReference>
<dbReference type="NCBIfam" id="NF007041">
    <property type="entry name" value="PRK09496.3-4"/>
    <property type="match status" value="1"/>
</dbReference>
<dbReference type="GO" id="GO:0005886">
    <property type="term" value="C:plasma membrane"/>
    <property type="evidence" value="ECO:0007669"/>
    <property type="project" value="InterPro"/>
</dbReference>
<dbReference type="EMBL" id="JAIXNE010000005">
    <property type="protein sequence ID" value="MCA6078130.1"/>
    <property type="molecule type" value="Genomic_DNA"/>
</dbReference>
<dbReference type="PRINTS" id="PR00335">
    <property type="entry name" value="KUPTAKETRKA"/>
</dbReference>
<evidence type="ECO:0000256" key="5">
    <source>
        <dbReference type="ARBA" id="ARBA00023027"/>
    </source>
</evidence>
<reference evidence="9" key="1">
    <citation type="submission" date="2021-09" db="EMBL/GenBank/DDBJ databases">
        <title>Fulvivirga sp. isolated from coastal sediment.</title>
        <authorList>
            <person name="Yu H."/>
        </authorList>
    </citation>
    <scope>NUCLEOTIDE SEQUENCE</scope>
    <source>
        <strain evidence="9">1062</strain>
    </source>
</reference>
<dbReference type="SUPFAM" id="SSF51735">
    <property type="entry name" value="NAD(P)-binding Rossmann-fold domains"/>
    <property type="match status" value="2"/>
</dbReference>
<dbReference type="PROSITE" id="PS51202">
    <property type="entry name" value="RCK_C"/>
    <property type="match status" value="2"/>
</dbReference>
<keyword evidence="6" id="KW-0406">Ion transport</keyword>
<keyword evidence="5" id="KW-0520">NAD</keyword>
<feature type="domain" description="RCK N-terminal" evidence="7">
    <location>
        <begin position="230"/>
        <end position="346"/>
    </location>
</feature>
<accession>A0A9X1HVI5</accession>
<evidence type="ECO:0000256" key="1">
    <source>
        <dbReference type="ARBA" id="ARBA00017378"/>
    </source>
</evidence>
<gene>
    <name evidence="9" type="primary">trkA</name>
    <name evidence="9" type="ORF">LDX50_24880</name>
</gene>
<proteinExistence type="predicted"/>
<dbReference type="InterPro" id="IPR036291">
    <property type="entry name" value="NAD(P)-bd_dom_sf"/>
</dbReference>
<dbReference type="GO" id="GO:0015079">
    <property type="term" value="F:potassium ion transmembrane transporter activity"/>
    <property type="evidence" value="ECO:0007669"/>
    <property type="project" value="InterPro"/>
</dbReference>
<dbReference type="PANTHER" id="PTHR43833">
    <property type="entry name" value="POTASSIUM CHANNEL PROTEIN 2-RELATED-RELATED"/>
    <property type="match status" value="1"/>
</dbReference>
<dbReference type="RefSeq" id="WP_225698986.1">
    <property type="nucleotide sequence ID" value="NZ_JAIXNE010000005.1"/>
</dbReference>
<dbReference type="NCBIfam" id="NF007032">
    <property type="entry name" value="PRK09496.1-4"/>
    <property type="match status" value="1"/>
</dbReference>
<evidence type="ECO:0000259" key="7">
    <source>
        <dbReference type="PROSITE" id="PS51201"/>
    </source>
</evidence>
<feature type="domain" description="RCK C-terminal" evidence="8">
    <location>
        <begin position="366"/>
        <end position="446"/>
    </location>
</feature>
<evidence type="ECO:0000313" key="9">
    <source>
        <dbReference type="EMBL" id="MCA6078130.1"/>
    </source>
</evidence>
<evidence type="ECO:0000259" key="8">
    <source>
        <dbReference type="PROSITE" id="PS51202"/>
    </source>
</evidence>
<dbReference type="NCBIfam" id="NF007039">
    <property type="entry name" value="PRK09496.3-2"/>
    <property type="match status" value="1"/>
</dbReference>
<dbReference type="PANTHER" id="PTHR43833:SF5">
    <property type="entry name" value="TRK SYSTEM POTASSIUM UPTAKE PROTEIN TRKA"/>
    <property type="match status" value="1"/>
</dbReference>
<dbReference type="InterPro" id="IPR003148">
    <property type="entry name" value="RCK_N"/>
</dbReference>
<dbReference type="NCBIfam" id="NF007038">
    <property type="entry name" value="PRK09496.2-6"/>
    <property type="match status" value="1"/>
</dbReference>
<dbReference type="PROSITE" id="PS51201">
    <property type="entry name" value="RCK_N"/>
    <property type="match status" value="2"/>
</dbReference>
<keyword evidence="10" id="KW-1185">Reference proteome</keyword>
<dbReference type="InterPro" id="IPR006036">
    <property type="entry name" value="K_uptake_TrkA"/>
</dbReference>
<name>A0A9X1HVI5_9BACT</name>